<evidence type="ECO:0000256" key="2">
    <source>
        <dbReference type="SAM" id="MobiDB-lite"/>
    </source>
</evidence>
<dbReference type="Pfam" id="PF13639">
    <property type="entry name" value="zf-RING_2"/>
    <property type="match status" value="1"/>
</dbReference>
<dbReference type="InterPro" id="IPR001841">
    <property type="entry name" value="Znf_RING"/>
</dbReference>
<feature type="region of interest" description="Disordered" evidence="2">
    <location>
        <begin position="250"/>
        <end position="300"/>
    </location>
</feature>
<evidence type="ECO:0000259" key="3">
    <source>
        <dbReference type="PROSITE" id="PS50089"/>
    </source>
</evidence>
<keyword evidence="1" id="KW-0863">Zinc-finger</keyword>
<dbReference type="InterPro" id="IPR044274">
    <property type="entry name" value="RFI2"/>
</dbReference>
<dbReference type="PROSITE" id="PS50089">
    <property type="entry name" value="ZF_RING_2"/>
    <property type="match status" value="1"/>
</dbReference>
<evidence type="ECO:0000256" key="1">
    <source>
        <dbReference type="PROSITE-ProRule" id="PRU00175"/>
    </source>
</evidence>
<dbReference type="SMART" id="SM00184">
    <property type="entry name" value="RING"/>
    <property type="match status" value="1"/>
</dbReference>
<dbReference type="PANTHER" id="PTHR46798:SF5">
    <property type="entry name" value="E3 UBIQUITIN-PROTEIN LIGASE RFI2"/>
    <property type="match status" value="1"/>
</dbReference>
<dbReference type="PANTHER" id="PTHR46798">
    <property type="entry name" value="OS09G0511500 PROTEIN"/>
    <property type="match status" value="1"/>
</dbReference>
<dbReference type="InterPro" id="IPR013083">
    <property type="entry name" value="Znf_RING/FYVE/PHD"/>
</dbReference>
<evidence type="ECO:0000313" key="5">
    <source>
        <dbReference type="Proteomes" id="UP001188597"/>
    </source>
</evidence>
<keyword evidence="1" id="KW-0479">Metal-binding</keyword>
<dbReference type="EMBL" id="JAVXUP010000780">
    <property type="protein sequence ID" value="KAK3021038.1"/>
    <property type="molecule type" value="Genomic_DNA"/>
</dbReference>
<feature type="region of interest" description="Disordered" evidence="2">
    <location>
        <begin position="381"/>
        <end position="402"/>
    </location>
</feature>
<gene>
    <name evidence="4" type="ORF">RJ639_047285</name>
</gene>
<keyword evidence="1" id="KW-0862">Zinc</keyword>
<dbReference type="AlphaFoldDB" id="A0AA88W7J8"/>
<organism evidence="4 5">
    <name type="scientific">Escallonia herrerae</name>
    <dbReference type="NCBI Taxonomy" id="1293975"/>
    <lineage>
        <taxon>Eukaryota</taxon>
        <taxon>Viridiplantae</taxon>
        <taxon>Streptophyta</taxon>
        <taxon>Embryophyta</taxon>
        <taxon>Tracheophyta</taxon>
        <taxon>Spermatophyta</taxon>
        <taxon>Magnoliopsida</taxon>
        <taxon>eudicotyledons</taxon>
        <taxon>Gunneridae</taxon>
        <taxon>Pentapetalae</taxon>
        <taxon>asterids</taxon>
        <taxon>campanulids</taxon>
        <taxon>Escalloniales</taxon>
        <taxon>Escalloniaceae</taxon>
        <taxon>Escallonia</taxon>
    </lineage>
</organism>
<accession>A0AA88W7J8</accession>
<dbReference type="GO" id="GO:0008270">
    <property type="term" value="F:zinc ion binding"/>
    <property type="evidence" value="ECO:0007669"/>
    <property type="project" value="UniProtKB-KW"/>
</dbReference>
<reference evidence="4" key="1">
    <citation type="submission" date="2022-12" db="EMBL/GenBank/DDBJ databases">
        <title>Draft genome assemblies for two species of Escallonia (Escalloniales).</title>
        <authorList>
            <person name="Chanderbali A."/>
            <person name="Dervinis C."/>
            <person name="Anghel I."/>
            <person name="Soltis D."/>
            <person name="Soltis P."/>
            <person name="Zapata F."/>
        </authorList>
    </citation>
    <scope>NUCLEOTIDE SEQUENCE</scope>
    <source>
        <strain evidence="4">UCBG64.0493</strain>
        <tissue evidence="4">Leaf</tissue>
    </source>
</reference>
<keyword evidence="5" id="KW-1185">Reference proteome</keyword>
<evidence type="ECO:0000313" key="4">
    <source>
        <dbReference type="EMBL" id="KAK3021038.1"/>
    </source>
</evidence>
<dbReference type="Proteomes" id="UP001188597">
    <property type="component" value="Unassembled WGS sequence"/>
</dbReference>
<sequence>MCDSMEDPATGDKSLISLVSCSICLDAVTDNGDRSTAKLQCGHEFHLDCIGSAFNMKGAMQCPNCRKVERGQWLFANGSPRTPPELGLDDFISNEDPYELNFAEMPFGVHWCPYGGLPGLNSSFEELESQRTPYHELQGSHAIIGEHTTAPSVSHSYVAYFQPATVSSESTDEPNFSHRWNAQSGHNEIFAHAFPAISVDTSGRLSRPFSTNRNHINGADLASLPHATLRSTRVESDAIARSGSFVPPFYGHGSTPRGGGSFSSPNVRPGSNARSQGRIPASHLSHHQQQRTNPAGMPSSIVSGLRRFSGPSGMHRMVPNVSQPDRSGGFHMLPPSGSSERILRGVDNTLPNRVQAWEGEHPSHFPVISFDRDTIWGSFQHTNTGGSDSGNRSGDVWQSYWS</sequence>
<dbReference type="GO" id="GO:0004842">
    <property type="term" value="F:ubiquitin-protein transferase activity"/>
    <property type="evidence" value="ECO:0007669"/>
    <property type="project" value="InterPro"/>
</dbReference>
<feature type="compositionally biased region" description="Polar residues" evidence="2">
    <location>
        <begin position="381"/>
        <end position="392"/>
    </location>
</feature>
<comment type="caution">
    <text evidence="4">The sequence shown here is derived from an EMBL/GenBank/DDBJ whole genome shotgun (WGS) entry which is preliminary data.</text>
</comment>
<dbReference type="Gene3D" id="3.30.40.10">
    <property type="entry name" value="Zinc/RING finger domain, C3HC4 (zinc finger)"/>
    <property type="match status" value="1"/>
</dbReference>
<name>A0AA88W7J8_9ASTE</name>
<protein>
    <recommendedName>
        <fullName evidence="3">RING-type domain-containing protein</fullName>
    </recommendedName>
</protein>
<feature type="domain" description="RING-type" evidence="3">
    <location>
        <begin position="21"/>
        <end position="66"/>
    </location>
</feature>
<proteinExistence type="predicted"/>
<dbReference type="SUPFAM" id="SSF57850">
    <property type="entry name" value="RING/U-box"/>
    <property type="match status" value="1"/>
</dbReference>